<evidence type="ECO:0000256" key="4">
    <source>
        <dbReference type="ARBA" id="ARBA00023136"/>
    </source>
</evidence>
<dbReference type="Pfam" id="PF00924">
    <property type="entry name" value="MS_channel_2nd"/>
    <property type="match status" value="1"/>
</dbReference>
<keyword evidence="10" id="KW-1185">Reference proteome</keyword>
<dbReference type="EMBL" id="AP027370">
    <property type="protein sequence ID" value="BDY11948.1"/>
    <property type="molecule type" value="Genomic_DNA"/>
</dbReference>
<feature type="chain" id="PRO_5045233001" evidence="7">
    <location>
        <begin position="21"/>
        <end position="546"/>
    </location>
</feature>
<evidence type="ECO:0000313" key="10">
    <source>
        <dbReference type="Proteomes" id="UP001321445"/>
    </source>
</evidence>
<dbReference type="InterPro" id="IPR023408">
    <property type="entry name" value="MscS_beta-dom_sf"/>
</dbReference>
<keyword evidence="3 6" id="KW-1133">Transmembrane helix</keyword>
<gene>
    <name evidence="9" type="ORF">HCR_02600</name>
</gene>
<dbReference type="Proteomes" id="UP001321445">
    <property type="component" value="Chromosome"/>
</dbReference>
<dbReference type="InterPro" id="IPR010920">
    <property type="entry name" value="LSM_dom_sf"/>
</dbReference>
<dbReference type="SUPFAM" id="SSF50182">
    <property type="entry name" value="Sm-like ribonucleoproteins"/>
    <property type="match status" value="1"/>
</dbReference>
<dbReference type="PANTHER" id="PTHR30566">
    <property type="entry name" value="YNAI-RELATED MECHANOSENSITIVE ION CHANNEL"/>
    <property type="match status" value="1"/>
</dbReference>
<comment type="subcellular location">
    <subcellularLocation>
        <location evidence="1">Membrane</location>
    </subcellularLocation>
</comment>
<keyword evidence="5" id="KW-0175">Coiled coil</keyword>
<evidence type="ECO:0000259" key="8">
    <source>
        <dbReference type="Pfam" id="PF00924"/>
    </source>
</evidence>
<name>A0ABN6WSV6_9BACT</name>
<protein>
    <submittedName>
        <fullName evidence="9">Membrane protein</fullName>
    </submittedName>
</protein>
<accession>A0ABN6WSV6</accession>
<reference evidence="9 10" key="1">
    <citation type="submission" date="2023-03" db="EMBL/GenBank/DDBJ databases">
        <title>Description of Hydrogenimonas sp. ISO32.</title>
        <authorList>
            <person name="Mino S."/>
            <person name="Fukazawa S."/>
            <person name="Sawabe T."/>
        </authorList>
    </citation>
    <scope>NUCLEOTIDE SEQUENCE [LARGE SCALE GENOMIC DNA]</scope>
    <source>
        <strain evidence="9 10">ISO32</strain>
    </source>
</reference>
<evidence type="ECO:0000256" key="7">
    <source>
        <dbReference type="SAM" id="SignalP"/>
    </source>
</evidence>
<feature type="domain" description="Mechanosensitive ion channel MscS" evidence="8">
    <location>
        <begin position="328"/>
        <end position="409"/>
    </location>
</feature>
<organism evidence="9 10">
    <name type="scientific">Hydrogenimonas cancrithermarum</name>
    <dbReference type="NCBI Taxonomy" id="2993563"/>
    <lineage>
        <taxon>Bacteria</taxon>
        <taxon>Pseudomonadati</taxon>
        <taxon>Campylobacterota</taxon>
        <taxon>Epsilonproteobacteria</taxon>
        <taxon>Campylobacterales</taxon>
        <taxon>Hydrogenimonadaceae</taxon>
        <taxon>Hydrogenimonas</taxon>
    </lineage>
</organism>
<evidence type="ECO:0000256" key="6">
    <source>
        <dbReference type="SAM" id="Phobius"/>
    </source>
</evidence>
<dbReference type="RefSeq" id="WP_286337160.1">
    <property type="nucleotide sequence ID" value="NZ_AP027370.1"/>
</dbReference>
<evidence type="ECO:0000256" key="1">
    <source>
        <dbReference type="ARBA" id="ARBA00004370"/>
    </source>
</evidence>
<keyword evidence="7" id="KW-0732">Signal</keyword>
<feature type="coiled-coil region" evidence="5">
    <location>
        <begin position="196"/>
        <end position="223"/>
    </location>
</feature>
<evidence type="ECO:0000256" key="2">
    <source>
        <dbReference type="ARBA" id="ARBA00022692"/>
    </source>
</evidence>
<dbReference type="InterPro" id="IPR006685">
    <property type="entry name" value="MscS_channel_2nd"/>
</dbReference>
<evidence type="ECO:0000256" key="3">
    <source>
        <dbReference type="ARBA" id="ARBA00022989"/>
    </source>
</evidence>
<feature type="transmembrane region" description="Helical" evidence="6">
    <location>
        <begin position="249"/>
        <end position="270"/>
    </location>
</feature>
<feature type="coiled-coil region" evidence="5">
    <location>
        <begin position="36"/>
        <end position="125"/>
    </location>
</feature>
<evidence type="ECO:0000256" key="5">
    <source>
        <dbReference type="SAM" id="Coils"/>
    </source>
</evidence>
<feature type="signal peptide" evidence="7">
    <location>
        <begin position="1"/>
        <end position="20"/>
    </location>
</feature>
<sequence>MKAKIFLLILLVSLAFSQSAEENVSLPSSTDANKTMADHRARIARLTFQLEAIDKELNEESVWQKIYANHLTFTGIAAKINEIEKKIERYRKKGTRRYRTKIMELESKKAQLQEQLDLLKDYEHNPFKTLIKPKEIKKIPTVTNPIAIINAFSYIKQLNEHLMRFEHEIDMLKAFTDMLERKIAILRELSELEPNDKTLYRQLDQTTRELEDAREALDLHQTALIVYKKKVDEIKLRLTDQIKEQAKKAGSIGISIFVILLFVILFKWLVKRTITDNERFYMANKIINFSFVFIVIMILLFAYIENVSYLVTVLGFASAGIAIAMKDWFMSMLGWLVIVLGGSIHVGDRIRVDKDGMKYVGDVLDISLLRITILEDITLTTYLHNRRAGRIIFVPNNYIFTDMIANYSHATLKTVWDGIDFTITFNSNHKKAQHIAKETAKKYAKGYTDITRKQLNKLRSRYSLKNTNVEPRVYSFIEENGIRISVWYLTNAYATLTLRSTISTEILDLIKEEEDIIIAYPSQHIYIDQAKGKPTLPDLSEGSITI</sequence>
<proteinExistence type="predicted"/>
<keyword evidence="4 6" id="KW-0472">Membrane</keyword>
<dbReference type="Gene3D" id="2.30.30.60">
    <property type="match status" value="1"/>
</dbReference>
<dbReference type="PANTHER" id="PTHR30566:SF5">
    <property type="entry name" value="MECHANOSENSITIVE ION CHANNEL PROTEIN 1, MITOCHONDRIAL-RELATED"/>
    <property type="match status" value="1"/>
</dbReference>
<keyword evidence="2 6" id="KW-0812">Transmembrane</keyword>
<evidence type="ECO:0000313" key="9">
    <source>
        <dbReference type="EMBL" id="BDY11948.1"/>
    </source>
</evidence>